<evidence type="ECO:0000313" key="10">
    <source>
        <dbReference type="EMBL" id="POY36902.1"/>
    </source>
</evidence>
<accession>A0A2S5A3L2</accession>
<dbReference type="SUPFAM" id="SSF88697">
    <property type="entry name" value="PUA domain-like"/>
    <property type="match status" value="1"/>
</dbReference>
<dbReference type="CDD" id="cd11572">
    <property type="entry name" value="RlmI_M_like"/>
    <property type="match status" value="1"/>
</dbReference>
<dbReference type="AlphaFoldDB" id="A0A2S5A3L2"/>
<evidence type="ECO:0000256" key="5">
    <source>
        <dbReference type="ARBA" id="ARBA00022679"/>
    </source>
</evidence>
<keyword evidence="6" id="KW-0949">S-adenosyl-L-methionine</keyword>
<dbReference type="GO" id="GO:0008168">
    <property type="term" value="F:methyltransferase activity"/>
    <property type="evidence" value="ECO:0007669"/>
    <property type="project" value="UniProtKB-KW"/>
</dbReference>
<dbReference type="GO" id="GO:0006364">
    <property type="term" value="P:rRNA processing"/>
    <property type="evidence" value="ECO:0007669"/>
    <property type="project" value="UniProtKB-KW"/>
</dbReference>
<dbReference type="Gene3D" id="2.30.130.10">
    <property type="entry name" value="PUA domain"/>
    <property type="match status" value="1"/>
</dbReference>
<dbReference type="Gene3D" id="3.30.750.80">
    <property type="entry name" value="RNA methyltransferase domain (HRMD) like"/>
    <property type="match status" value="1"/>
</dbReference>
<comment type="subcellular location">
    <subcellularLocation>
        <location evidence="1">Cytoplasm</location>
    </subcellularLocation>
</comment>
<keyword evidence="4 10" id="KW-0489">Methyltransferase</keyword>
<keyword evidence="7" id="KW-0694">RNA-binding</keyword>
<evidence type="ECO:0000256" key="8">
    <source>
        <dbReference type="ARBA" id="ARBA00038091"/>
    </source>
</evidence>
<dbReference type="PROSITE" id="PS50890">
    <property type="entry name" value="PUA"/>
    <property type="match status" value="1"/>
</dbReference>
<dbReference type="PANTHER" id="PTHR42873:SF1">
    <property type="entry name" value="S-ADENOSYLMETHIONINE-DEPENDENT METHYLTRANSFERASE DOMAIN-CONTAINING PROTEIN"/>
    <property type="match status" value="1"/>
</dbReference>
<gene>
    <name evidence="10" type="ORF">C3K47_07500</name>
</gene>
<dbReference type="Pfam" id="PF10672">
    <property type="entry name" value="Methyltrans_SAM"/>
    <property type="match status" value="1"/>
</dbReference>
<dbReference type="RefSeq" id="WP_103788512.1">
    <property type="nucleotide sequence ID" value="NZ_PQVF01000005.1"/>
</dbReference>
<evidence type="ECO:0000256" key="3">
    <source>
        <dbReference type="ARBA" id="ARBA00022552"/>
    </source>
</evidence>
<feature type="domain" description="PUA" evidence="9">
    <location>
        <begin position="2"/>
        <end position="87"/>
    </location>
</feature>
<dbReference type="OrthoDB" id="9805492at2"/>
<dbReference type="InterPro" id="IPR002478">
    <property type="entry name" value="PUA"/>
</dbReference>
<dbReference type="InterPro" id="IPR041532">
    <property type="entry name" value="RlmI-like_PUA"/>
</dbReference>
<dbReference type="GO" id="GO:0032259">
    <property type="term" value="P:methylation"/>
    <property type="evidence" value="ECO:0007669"/>
    <property type="project" value="UniProtKB-KW"/>
</dbReference>
<dbReference type="InterPro" id="IPR019614">
    <property type="entry name" value="SAM-dep_methyl-trfase"/>
</dbReference>
<evidence type="ECO:0000256" key="1">
    <source>
        <dbReference type="ARBA" id="ARBA00004496"/>
    </source>
</evidence>
<protein>
    <submittedName>
        <fullName evidence="10">Class I SAM-dependent rRNA methyltransferase</fullName>
    </submittedName>
</protein>
<dbReference type="CDD" id="cd21153">
    <property type="entry name" value="PUA_RlmI"/>
    <property type="match status" value="1"/>
</dbReference>
<dbReference type="SMART" id="SM00359">
    <property type="entry name" value="PUA"/>
    <property type="match status" value="1"/>
</dbReference>
<organism evidence="10 11">
    <name type="scientific">Solitalea longa</name>
    <dbReference type="NCBI Taxonomy" id="2079460"/>
    <lineage>
        <taxon>Bacteria</taxon>
        <taxon>Pseudomonadati</taxon>
        <taxon>Bacteroidota</taxon>
        <taxon>Sphingobacteriia</taxon>
        <taxon>Sphingobacteriales</taxon>
        <taxon>Sphingobacteriaceae</taxon>
        <taxon>Solitalea</taxon>
    </lineage>
</organism>
<dbReference type="PANTHER" id="PTHR42873">
    <property type="entry name" value="RIBOSOMAL RNA LARGE SUBUNIT METHYLTRANSFERASE"/>
    <property type="match status" value="1"/>
</dbReference>
<dbReference type="CDD" id="cd02440">
    <property type="entry name" value="AdoMet_MTases"/>
    <property type="match status" value="1"/>
</dbReference>
<sequence length="395" mass="44239">MKTLQIKAGKDKAVKQHHPWVFSGALETIKQNPEQGEIIKLVNAKNEFLAYGYFNNLSKIMVRAIEWNEETQVDDQWWKEKIKASVNRRQHLLNSKDTNSFRLIYSEADGLPGLIVDKYADHLVVQVLTVGIEVRKQLIAEYLFELVKPTGIYERSDATARSLEGLKASNGLLIGIEPAEFTEITENGLKFVVNIADGQKSGYFLDQRNTRKRVADYAKELNVLDCFCYAGGFTLNAKKAGAKSVMSVDSSALAIDMVRRNHKANDITFLEDELIKGDSNNTLRRFQEENRNFDLIILDPPKLAPSRSAVDRALRAYKDLNLQALKLLGKGGLLATFSCSGGVELGMLKQAVAWAALDAGKEVQFIEQFGHPEDHPILASFPESEYLKGVMCRVI</sequence>
<evidence type="ECO:0000256" key="7">
    <source>
        <dbReference type="ARBA" id="ARBA00022884"/>
    </source>
</evidence>
<dbReference type="GO" id="GO:0005737">
    <property type="term" value="C:cytoplasm"/>
    <property type="evidence" value="ECO:0007669"/>
    <property type="project" value="UniProtKB-SubCell"/>
</dbReference>
<reference evidence="10 11" key="1">
    <citation type="submission" date="2018-01" db="EMBL/GenBank/DDBJ databases">
        <authorList>
            <person name="Gaut B.S."/>
            <person name="Morton B.R."/>
            <person name="Clegg M.T."/>
            <person name="Duvall M.R."/>
        </authorList>
    </citation>
    <scope>NUCLEOTIDE SEQUENCE [LARGE SCALE GENOMIC DNA]</scope>
    <source>
        <strain evidence="10 11">HR-AV</strain>
    </source>
</reference>
<dbReference type="Gene3D" id="3.40.50.150">
    <property type="entry name" value="Vaccinia Virus protein VP39"/>
    <property type="match status" value="1"/>
</dbReference>
<name>A0A2S5A3L2_9SPHI</name>
<dbReference type="SUPFAM" id="SSF53335">
    <property type="entry name" value="S-adenosyl-L-methionine-dependent methyltransferases"/>
    <property type="match status" value="1"/>
</dbReference>
<dbReference type="Pfam" id="PF17785">
    <property type="entry name" value="PUA_3"/>
    <property type="match status" value="1"/>
</dbReference>
<comment type="caution">
    <text evidence="10">The sequence shown here is derived from an EMBL/GenBank/DDBJ whole genome shotgun (WGS) entry which is preliminary data.</text>
</comment>
<keyword evidence="2" id="KW-0963">Cytoplasm</keyword>
<dbReference type="GO" id="GO:0003723">
    <property type="term" value="F:RNA binding"/>
    <property type="evidence" value="ECO:0007669"/>
    <property type="project" value="UniProtKB-KW"/>
</dbReference>
<dbReference type="InterPro" id="IPR036974">
    <property type="entry name" value="PUA_sf"/>
</dbReference>
<evidence type="ECO:0000256" key="6">
    <source>
        <dbReference type="ARBA" id="ARBA00022691"/>
    </source>
</evidence>
<evidence type="ECO:0000313" key="11">
    <source>
        <dbReference type="Proteomes" id="UP000236893"/>
    </source>
</evidence>
<dbReference type="InterPro" id="IPR015947">
    <property type="entry name" value="PUA-like_sf"/>
</dbReference>
<dbReference type="Proteomes" id="UP000236893">
    <property type="component" value="Unassembled WGS sequence"/>
</dbReference>
<evidence type="ECO:0000256" key="4">
    <source>
        <dbReference type="ARBA" id="ARBA00022603"/>
    </source>
</evidence>
<keyword evidence="11" id="KW-1185">Reference proteome</keyword>
<proteinExistence type="inferred from homology"/>
<dbReference type="InterPro" id="IPR029063">
    <property type="entry name" value="SAM-dependent_MTases_sf"/>
</dbReference>
<evidence type="ECO:0000259" key="9">
    <source>
        <dbReference type="SMART" id="SM00359"/>
    </source>
</evidence>
<dbReference type="EMBL" id="PQVF01000005">
    <property type="protein sequence ID" value="POY36902.1"/>
    <property type="molecule type" value="Genomic_DNA"/>
</dbReference>
<keyword evidence="5 10" id="KW-0808">Transferase</keyword>
<evidence type="ECO:0000256" key="2">
    <source>
        <dbReference type="ARBA" id="ARBA00022490"/>
    </source>
</evidence>
<comment type="similarity">
    <text evidence="8">Belongs to the methyltransferase superfamily. RlmI family.</text>
</comment>
<keyword evidence="3" id="KW-0698">rRNA processing</keyword>